<evidence type="ECO:0000313" key="2">
    <source>
        <dbReference type="Proteomes" id="UP000075243"/>
    </source>
</evidence>
<dbReference type="PANTHER" id="PTHR33710:SF71">
    <property type="entry name" value="ENDONUCLEASE_EXONUCLEASE_PHOSPHATASE DOMAIN-CONTAINING PROTEIN"/>
    <property type="match status" value="1"/>
</dbReference>
<feature type="non-terminal residue" evidence="1">
    <location>
        <position position="1"/>
    </location>
</feature>
<dbReference type="Gramene" id="C.cajan_45166.t">
    <property type="protein sequence ID" value="C.cajan_45166.t.cds1"/>
    <property type="gene ID" value="C.cajan_45166"/>
</dbReference>
<dbReference type="PANTHER" id="PTHR33710">
    <property type="entry name" value="BNAC02G09200D PROTEIN"/>
    <property type="match status" value="1"/>
</dbReference>
<proteinExistence type="predicted"/>
<evidence type="ECO:0008006" key="3">
    <source>
        <dbReference type="Google" id="ProtNLM"/>
    </source>
</evidence>
<evidence type="ECO:0000313" key="1">
    <source>
        <dbReference type="EMBL" id="KYP31101.1"/>
    </source>
</evidence>
<dbReference type="Proteomes" id="UP000075243">
    <property type="component" value="Unassembled WGS sequence"/>
</dbReference>
<protein>
    <recommendedName>
        <fullName evidence="3">Endonuclease/exonuclease/phosphatase domain-containing protein</fullName>
    </recommendedName>
</protein>
<dbReference type="SUPFAM" id="SSF56219">
    <property type="entry name" value="DNase I-like"/>
    <property type="match status" value="1"/>
</dbReference>
<keyword evidence="2" id="KW-1185">Reference proteome</keyword>
<dbReference type="EMBL" id="KQ486503">
    <property type="protein sequence ID" value="KYP31101.1"/>
    <property type="molecule type" value="Genomic_DNA"/>
</dbReference>
<reference evidence="1" key="1">
    <citation type="journal article" date="2012" name="Nat. Biotechnol.">
        <title>Draft genome sequence of pigeonpea (Cajanus cajan), an orphan legume crop of resource-poor farmers.</title>
        <authorList>
            <person name="Varshney R.K."/>
            <person name="Chen W."/>
            <person name="Li Y."/>
            <person name="Bharti A.K."/>
            <person name="Saxena R.K."/>
            <person name="Schlueter J.A."/>
            <person name="Donoghue M.T."/>
            <person name="Azam S."/>
            <person name="Fan G."/>
            <person name="Whaley A.M."/>
            <person name="Farmer A.D."/>
            <person name="Sheridan J."/>
            <person name="Iwata A."/>
            <person name="Tuteja R."/>
            <person name="Penmetsa R.V."/>
            <person name="Wu W."/>
            <person name="Upadhyaya H.D."/>
            <person name="Yang S.P."/>
            <person name="Shah T."/>
            <person name="Saxena K.B."/>
            <person name="Michael T."/>
            <person name="McCombie W.R."/>
            <person name="Yang B."/>
            <person name="Zhang G."/>
            <person name="Yang H."/>
            <person name="Wang J."/>
            <person name="Spillane C."/>
            <person name="Cook D.R."/>
            <person name="May G.D."/>
            <person name="Xu X."/>
            <person name="Jackson S.A."/>
        </authorList>
    </citation>
    <scope>NUCLEOTIDE SEQUENCE [LARGE SCALE GENOMIC DNA]</scope>
</reference>
<sequence>LWDKNQWLLEVLSHSSKYIHFKILNGSNSWYCTMVYASPHIQGRVQLWRDLCMIATQVDGPWNLMGDFNVVLHSYERQGSSPSSSIRGDNAFRKFANHCSLIDIGYQGAPFNWHRGLLYEHLDRSLVSYDWHISFPDASLIHLNPFKSDHSPILLHFGLDENLRRRKRPFGFEAAWLTHEAFQGLMQ</sequence>
<gene>
    <name evidence="1" type="ORF">KK1_048972</name>
</gene>
<dbReference type="OMA" id="WENSDMA"/>
<dbReference type="InterPro" id="IPR036691">
    <property type="entry name" value="Endo/exonu/phosph_ase_sf"/>
</dbReference>
<dbReference type="AlphaFoldDB" id="A0A151QLD6"/>
<accession>A0A151QLD6</accession>
<name>A0A151QLD6_CAJCA</name>
<dbReference type="Gene3D" id="3.60.10.10">
    <property type="entry name" value="Endonuclease/exonuclease/phosphatase"/>
    <property type="match status" value="1"/>
</dbReference>
<organism evidence="1 2">
    <name type="scientific">Cajanus cajan</name>
    <name type="common">Pigeon pea</name>
    <name type="synonym">Cajanus indicus</name>
    <dbReference type="NCBI Taxonomy" id="3821"/>
    <lineage>
        <taxon>Eukaryota</taxon>
        <taxon>Viridiplantae</taxon>
        <taxon>Streptophyta</taxon>
        <taxon>Embryophyta</taxon>
        <taxon>Tracheophyta</taxon>
        <taxon>Spermatophyta</taxon>
        <taxon>Magnoliopsida</taxon>
        <taxon>eudicotyledons</taxon>
        <taxon>Gunneridae</taxon>
        <taxon>Pentapetalae</taxon>
        <taxon>rosids</taxon>
        <taxon>fabids</taxon>
        <taxon>Fabales</taxon>
        <taxon>Fabaceae</taxon>
        <taxon>Papilionoideae</taxon>
        <taxon>50 kb inversion clade</taxon>
        <taxon>NPAAA clade</taxon>
        <taxon>indigoferoid/millettioid clade</taxon>
        <taxon>Phaseoleae</taxon>
        <taxon>Cajanus</taxon>
    </lineage>
</organism>